<dbReference type="InterPro" id="IPR018640">
    <property type="entry name" value="DUF2063"/>
</dbReference>
<dbReference type="Proteomes" id="UP000004848">
    <property type="component" value="Unassembled WGS sequence"/>
</dbReference>
<feature type="domain" description="Putative DNA-binding" evidence="1">
    <location>
        <begin position="14"/>
        <end position="102"/>
    </location>
</feature>
<dbReference type="InterPro" id="IPR044922">
    <property type="entry name" value="DUF2063_N_sf"/>
</dbReference>
<dbReference type="EMBL" id="AAUW01000002">
    <property type="protein sequence ID" value="EAV45741.1"/>
    <property type="molecule type" value="Genomic_DNA"/>
</dbReference>
<dbReference type="AlphaFoldDB" id="A0NNL0"/>
<dbReference type="Gene3D" id="1.10.150.690">
    <property type="entry name" value="DUF2063"/>
    <property type="match status" value="1"/>
</dbReference>
<dbReference type="Pfam" id="PF09836">
    <property type="entry name" value="DUF2063"/>
    <property type="match status" value="1"/>
</dbReference>
<evidence type="ECO:0000313" key="2">
    <source>
        <dbReference type="EMBL" id="EAV45741.1"/>
    </source>
</evidence>
<reference evidence="2 3" key="1">
    <citation type="submission" date="2006-05" db="EMBL/GenBank/DDBJ databases">
        <authorList>
            <person name="King G."/>
            <person name="Ferriera S."/>
            <person name="Johnson J."/>
            <person name="Kravitz S."/>
            <person name="Beeson K."/>
            <person name="Sutton G."/>
            <person name="Rogers Y.-H."/>
            <person name="Friedman R."/>
            <person name="Frazier M."/>
            <person name="Venter J.C."/>
        </authorList>
    </citation>
    <scope>NUCLEOTIDE SEQUENCE [LARGE SCALE GENOMIC DNA]</scope>
    <source>
        <strain evidence="3">ATCC 25650 / DSM 13394 / JCM 20685 / NBRC 16684 / NCIMB 2208 / IAM 12614 / B1</strain>
    </source>
</reference>
<dbReference type="OrthoDB" id="4146344at2"/>
<dbReference type="GeneID" id="68845164"/>
<protein>
    <recommendedName>
        <fullName evidence="1">Putative DNA-binding domain-containing protein</fullName>
    </recommendedName>
</protein>
<proteinExistence type="predicted"/>
<evidence type="ECO:0000259" key="1">
    <source>
        <dbReference type="Pfam" id="PF09836"/>
    </source>
</evidence>
<gene>
    <name evidence="2" type="ORF">SIAM614_24017</name>
</gene>
<accession>A0NNL0</accession>
<dbReference type="RefSeq" id="WP_006932224.1">
    <property type="nucleotide sequence ID" value="NZ_AAUW01000002.1"/>
</dbReference>
<sequence>MRSSLSHPQVDAASFGRALLDPQSATPDGLTGPDGQTAPKRFNVYRNNVIVSLSEALGETFPGVKTLLGEDYFKALARAFVTAHPPLSPVLIWYGAEFADFLDAFPPLQAYPYLGDVARLEWAWLQAYHAADAAPLDPARLGEVSPQQLGDVCFTPHPAAHMVTSRWPVWAIARANRFEPDEAGAIDLAEPQSVLITRPDMDVNVFLLRAGGAALTMDLLQGQTLADAAGRAQEEDGSFSLSDCLSDCLAAGAFSGLLLND</sequence>
<comment type="caution">
    <text evidence="2">The sequence shown here is derived from an EMBL/GenBank/DDBJ whole genome shotgun (WGS) entry which is preliminary data.</text>
</comment>
<organism evidence="2 3">
    <name type="scientific">Roseibium aggregatum (strain ATCC 25650 / DSM 13394 / JCM 20685 / NBRC 16684 / NCIMB 2208 / IAM 12614 / B1)</name>
    <name type="common">Stappia aggregata</name>
    <dbReference type="NCBI Taxonomy" id="384765"/>
    <lineage>
        <taxon>Bacteria</taxon>
        <taxon>Pseudomonadati</taxon>
        <taxon>Pseudomonadota</taxon>
        <taxon>Alphaproteobacteria</taxon>
        <taxon>Hyphomicrobiales</taxon>
        <taxon>Stappiaceae</taxon>
        <taxon>Roseibium</taxon>
    </lineage>
</organism>
<evidence type="ECO:0000313" key="3">
    <source>
        <dbReference type="Proteomes" id="UP000004848"/>
    </source>
</evidence>
<dbReference type="eggNOG" id="COG3219">
    <property type="taxonomic scope" value="Bacteria"/>
</dbReference>
<name>A0NNL0_ROSAI</name>